<dbReference type="EC" id="2.7.4.3" evidence="2"/>
<dbReference type="PRINTS" id="PR00094">
    <property type="entry name" value="ADENYLTKNASE"/>
</dbReference>
<dbReference type="SUPFAM" id="SSF52540">
    <property type="entry name" value="P-loop containing nucleoside triphosphate hydrolases"/>
    <property type="match status" value="1"/>
</dbReference>
<sequence length="242" mass="27268">MELPGAAKTEDHVPPSKEANEQLSKGYTVVYVLGCPGSGKSTQCSKISAGLGFFHLSAGDLLQEEINSGSEDGIQIGFSMCSDAFFWWLIVFARKMIADLKREGRLVPSEIVVKLLQQAMQRTGNKKSLIDGFPRNEENQNIIKIEPELVLLLDCSEEESTRRLLNRNQLIPLLPIMKGRVDDNAETIKKRFKVYSESTLPVINYYSSNGKLRRIDAERPIEEVYESVKEILSELEQKHQGH</sequence>
<protein>
    <recommendedName>
        <fullName evidence="2">adenylate kinase</fullName>
        <ecNumber evidence="2">2.7.4.3</ecNumber>
    </recommendedName>
    <alternativeName>
        <fullName evidence="6">ATP:AMP phosphotransferase</fullName>
    </alternativeName>
</protein>
<evidence type="ECO:0000256" key="7">
    <source>
        <dbReference type="RuleBase" id="RU003330"/>
    </source>
</evidence>
<dbReference type="RefSeq" id="XP_031395224.1">
    <property type="nucleotide sequence ID" value="XM_031539364.1"/>
</dbReference>
<keyword evidence="3 7" id="KW-0808">Transferase</keyword>
<dbReference type="GO" id="GO:0005524">
    <property type="term" value="F:ATP binding"/>
    <property type="evidence" value="ECO:0007669"/>
    <property type="project" value="InterPro"/>
</dbReference>
<dbReference type="GeneID" id="116206596"/>
<dbReference type="InterPro" id="IPR000850">
    <property type="entry name" value="Adenylat/UMP-CMP_kin"/>
</dbReference>
<dbReference type="InterPro" id="IPR027417">
    <property type="entry name" value="P-loop_NTPase"/>
</dbReference>
<evidence type="ECO:0000256" key="2">
    <source>
        <dbReference type="ARBA" id="ARBA00012955"/>
    </source>
</evidence>
<comment type="similarity">
    <text evidence="1 7">Belongs to the adenylate kinase family.</text>
</comment>
<dbReference type="CDD" id="cd01428">
    <property type="entry name" value="ADK"/>
    <property type="match status" value="1"/>
</dbReference>
<dbReference type="Pfam" id="PF00406">
    <property type="entry name" value="ADK"/>
    <property type="match status" value="2"/>
</dbReference>
<keyword evidence="5 7" id="KW-0418">Kinase</keyword>
<dbReference type="GO" id="GO:0004017">
    <property type="term" value="F:AMP kinase activity"/>
    <property type="evidence" value="ECO:0007669"/>
    <property type="project" value="UniProtKB-EC"/>
</dbReference>
<proteinExistence type="inferred from homology"/>
<evidence type="ECO:0000256" key="3">
    <source>
        <dbReference type="ARBA" id="ARBA00022679"/>
    </source>
</evidence>
<gene>
    <name evidence="9" type="primary">LOC116206596</name>
</gene>
<keyword evidence="8" id="KW-1185">Reference proteome</keyword>
<accession>A0A6P8DLE0</accession>
<dbReference type="PANTHER" id="PTHR23359">
    <property type="entry name" value="NUCLEOTIDE KINASE"/>
    <property type="match status" value="1"/>
</dbReference>
<dbReference type="Gene3D" id="3.40.50.300">
    <property type="entry name" value="P-loop containing nucleotide triphosphate hydrolases"/>
    <property type="match status" value="1"/>
</dbReference>
<evidence type="ECO:0000313" key="8">
    <source>
        <dbReference type="Proteomes" id="UP000515151"/>
    </source>
</evidence>
<evidence type="ECO:0000313" key="9">
    <source>
        <dbReference type="RefSeq" id="XP_031395224.1"/>
    </source>
</evidence>
<organism evidence="8 9">
    <name type="scientific">Punica granatum</name>
    <name type="common">Pomegranate</name>
    <dbReference type="NCBI Taxonomy" id="22663"/>
    <lineage>
        <taxon>Eukaryota</taxon>
        <taxon>Viridiplantae</taxon>
        <taxon>Streptophyta</taxon>
        <taxon>Embryophyta</taxon>
        <taxon>Tracheophyta</taxon>
        <taxon>Spermatophyta</taxon>
        <taxon>Magnoliopsida</taxon>
        <taxon>eudicotyledons</taxon>
        <taxon>Gunneridae</taxon>
        <taxon>Pentapetalae</taxon>
        <taxon>rosids</taxon>
        <taxon>malvids</taxon>
        <taxon>Myrtales</taxon>
        <taxon>Lythraceae</taxon>
        <taxon>Punica</taxon>
    </lineage>
</organism>
<name>A0A6P8DLE0_PUNGR</name>
<dbReference type="OrthoDB" id="442176at2759"/>
<reference evidence="8" key="1">
    <citation type="journal article" date="2020" name="Plant Biotechnol. J.">
        <title>The pomegranate (Punica granatum L.) draft genome dissects genetic divergence between soft- and hard-seeded cultivars.</title>
        <authorList>
            <person name="Luo X."/>
            <person name="Li H."/>
            <person name="Wu Z."/>
            <person name="Yao W."/>
            <person name="Zhao P."/>
            <person name="Cao D."/>
            <person name="Yu H."/>
            <person name="Li K."/>
            <person name="Poudel K."/>
            <person name="Zhao D."/>
            <person name="Zhang F."/>
            <person name="Xia X."/>
            <person name="Chen L."/>
            <person name="Wang Q."/>
            <person name="Jing D."/>
            <person name="Cao S."/>
        </authorList>
    </citation>
    <scope>NUCLEOTIDE SEQUENCE [LARGE SCALE GENOMIC DNA]</scope>
    <source>
        <strain evidence="8">cv. Tunisia</strain>
    </source>
</reference>
<dbReference type="AlphaFoldDB" id="A0A6P8DLE0"/>
<dbReference type="Proteomes" id="UP000515151">
    <property type="component" value="Chromosome 5"/>
</dbReference>
<keyword evidence="4" id="KW-0547">Nucleotide-binding</keyword>
<evidence type="ECO:0000256" key="5">
    <source>
        <dbReference type="ARBA" id="ARBA00022777"/>
    </source>
</evidence>
<reference evidence="9" key="2">
    <citation type="submission" date="2025-08" db="UniProtKB">
        <authorList>
            <consortium name="RefSeq"/>
        </authorList>
    </citation>
    <scope>IDENTIFICATION</scope>
    <source>
        <tissue evidence="9">Leaf</tissue>
    </source>
</reference>
<evidence type="ECO:0000256" key="4">
    <source>
        <dbReference type="ARBA" id="ARBA00022741"/>
    </source>
</evidence>
<evidence type="ECO:0000256" key="1">
    <source>
        <dbReference type="ARBA" id="ARBA00007220"/>
    </source>
</evidence>
<evidence type="ECO:0000256" key="6">
    <source>
        <dbReference type="ARBA" id="ARBA00031517"/>
    </source>
</evidence>
<dbReference type="HAMAP" id="MF_00235">
    <property type="entry name" value="Adenylate_kinase_Adk"/>
    <property type="match status" value="1"/>
</dbReference>